<proteinExistence type="inferred from homology"/>
<dbReference type="InterPro" id="IPR029063">
    <property type="entry name" value="SAM-dependent_MTases_sf"/>
</dbReference>
<evidence type="ECO:0000256" key="4">
    <source>
        <dbReference type="ARBA" id="ARBA00022679"/>
    </source>
</evidence>
<evidence type="ECO:0000256" key="1">
    <source>
        <dbReference type="ARBA" id="ARBA00009258"/>
    </source>
</evidence>
<sequence length="202" mass="22409">KASRQWMRRHVRDTFVKASRQMNYRSRAAFKLIDIDSKHGLMKPGMRVVEIGSAPGSWTQVIVRQVRSTSASPTVVAVDVLKMKPVSGAVFVEGSILARKTHEEIERALGGEKAGLVCSDAAPEFVGEGDADQEATIQLNYAVLNSAVKYLKNGGNFLMKVMQGWIEKEMKVEIKRHFDSLSYVKPPASRADSREIYILAKG</sequence>
<dbReference type="EMBL" id="AJ871313">
    <property type="protein sequence ID" value="CAI51686.1"/>
    <property type="molecule type" value="Genomic_DNA"/>
</dbReference>
<dbReference type="GO" id="GO:0008650">
    <property type="term" value="F:rRNA (uridine-2'-O-)-methyltransferase activity"/>
    <property type="evidence" value="ECO:0007669"/>
    <property type="project" value="TreeGrafter"/>
</dbReference>
<dbReference type="InterPro" id="IPR050082">
    <property type="entry name" value="RNA_methyltr_RlmE"/>
</dbReference>
<comment type="similarity">
    <text evidence="1">Belongs to the class I-like SAM-binding methyltransferase superfamily. RNA methyltransferase RlmE family.</text>
</comment>
<organism evidence="9">
    <name type="scientific">Nyctotherus ovalis</name>
    <name type="common">Ciliate protozoan</name>
    <dbReference type="NCBI Taxonomy" id="70075"/>
    <lineage>
        <taxon>Eukaryota</taxon>
        <taxon>Sar</taxon>
        <taxon>Alveolata</taxon>
        <taxon>Ciliophora</taxon>
        <taxon>Intramacronucleata</taxon>
        <taxon>Armophorea</taxon>
        <taxon>Clevelandellida</taxon>
        <taxon>Nyctotheridae</taxon>
        <taxon>Nyctotherus</taxon>
    </lineage>
</organism>
<evidence type="ECO:0000313" key="9">
    <source>
        <dbReference type="EMBL" id="CAI51686.1"/>
    </source>
</evidence>
<evidence type="ECO:0000259" key="8">
    <source>
        <dbReference type="Pfam" id="PF01728"/>
    </source>
</evidence>
<dbReference type="Pfam" id="PF01728">
    <property type="entry name" value="FtsJ"/>
    <property type="match status" value="1"/>
</dbReference>
<evidence type="ECO:0000256" key="5">
    <source>
        <dbReference type="ARBA" id="ARBA00022691"/>
    </source>
</evidence>
<dbReference type="PANTHER" id="PTHR10920">
    <property type="entry name" value="RIBOSOMAL RNA METHYLTRANSFERASE"/>
    <property type="match status" value="1"/>
</dbReference>
<dbReference type="HAMAP" id="MF_01547">
    <property type="entry name" value="RNA_methyltr_E"/>
    <property type="match status" value="1"/>
</dbReference>
<dbReference type="Gene3D" id="3.40.50.150">
    <property type="entry name" value="Vaccinia Virus protein VP39"/>
    <property type="match status" value="1"/>
</dbReference>
<dbReference type="PANTHER" id="PTHR10920:SF18">
    <property type="entry name" value="RRNA METHYLTRANSFERASE 2, MITOCHONDRIAL"/>
    <property type="match status" value="1"/>
</dbReference>
<accession>I7HJ84</accession>
<evidence type="ECO:0000256" key="6">
    <source>
        <dbReference type="ARBA" id="ARBA00041184"/>
    </source>
</evidence>
<evidence type="ECO:0000256" key="2">
    <source>
        <dbReference type="ARBA" id="ARBA00022552"/>
    </source>
</evidence>
<dbReference type="SUPFAM" id="SSF53335">
    <property type="entry name" value="S-adenosyl-L-methionine-dependent methyltransferases"/>
    <property type="match status" value="1"/>
</dbReference>
<evidence type="ECO:0000256" key="7">
    <source>
        <dbReference type="PIRSR" id="PIRSR005461-1"/>
    </source>
</evidence>
<feature type="domain" description="Ribosomal RNA methyltransferase FtsJ" evidence="8">
    <location>
        <begin position="24"/>
        <end position="202"/>
    </location>
</feature>
<dbReference type="InterPro" id="IPR002877">
    <property type="entry name" value="RNA_MeTrfase_FtsJ_dom"/>
</dbReference>
<keyword evidence="4 9" id="KW-0808">Transferase</keyword>
<keyword evidence="3 9" id="KW-0489">Methyltransferase</keyword>
<feature type="non-terminal residue" evidence="9">
    <location>
        <position position="202"/>
    </location>
</feature>
<reference evidence="9" key="1">
    <citation type="submission" date="2004-12" db="EMBL/GenBank/DDBJ databases">
        <authorList>
            <person name="van Hoek A.H."/>
        </authorList>
    </citation>
    <scope>NUCLEOTIDE SEQUENCE</scope>
</reference>
<reference evidence="9" key="2">
    <citation type="journal article" date="2005" name="Nature">
        <title>An anaerobic mitochondrion that produces hydrogen.</title>
        <authorList>
            <person name="Boxma B."/>
            <person name="de Graaf R.M."/>
            <person name="van der Staay G.W.M."/>
            <person name="van Alen T.A."/>
            <person name="Ricard G."/>
            <person name="Gabaldon T."/>
            <person name="van Hoek A.H.A.M."/>
            <person name="Moon-van der Staay S.Y."/>
            <person name="Koopman W.J.H."/>
            <person name="van Hellemond J.J."/>
            <person name="Tielens A.G.M."/>
            <person name="Friedrich T."/>
            <person name="Veenhuis M."/>
            <person name="Huynen M.A."/>
            <person name="Hackstein J.H.P."/>
        </authorList>
    </citation>
    <scope>NUCLEOTIDE SEQUENCE</scope>
</reference>
<feature type="active site" description="Proton acceptor" evidence="7">
    <location>
        <position position="160"/>
    </location>
</feature>
<dbReference type="AlphaFoldDB" id="I7HJ84"/>
<name>I7HJ84_NYCOV</name>
<keyword evidence="2" id="KW-0698">rRNA processing</keyword>
<feature type="non-terminal residue" evidence="9">
    <location>
        <position position="1"/>
    </location>
</feature>
<evidence type="ECO:0000256" key="3">
    <source>
        <dbReference type="ARBA" id="ARBA00022603"/>
    </source>
</evidence>
<dbReference type="InterPro" id="IPR015507">
    <property type="entry name" value="rRNA-MeTfrase_E"/>
</dbReference>
<protein>
    <recommendedName>
        <fullName evidence="6">rRNA methyltransferase 2, mitochondrial</fullName>
    </recommendedName>
</protein>
<dbReference type="PIRSF" id="PIRSF005461">
    <property type="entry name" value="23S_rRNA_mtase"/>
    <property type="match status" value="1"/>
</dbReference>
<keyword evidence="5 7" id="KW-0949">S-adenosyl-L-methionine</keyword>